<keyword evidence="1 4" id="KW-0812">Transmembrane</keyword>
<dbReference type="Proteomes" id="UP001150062">
    <property type="component" value="Unassembled WGS sequence"/>
</dbReference>
<feature type="transmembrane region" description="Helical" evidence="1">
    <location>
        <begin position="618"/>
        <end position="637"/>
    </location>
</feature>
<evidence type="ECO:0000313" key="4">
    <source>
        <dbReference type="EMBL" id="KAJ6238097.1"/>
    </source>
</evidence>
<evidence type="ECO:0000256" key="1">
    <source>
        <dbReference type="SAM" id="Phobius"/>
    </source>
</evidence>
<feature type="transmembrane region" description="Helical" evidence="1">
    <location>
        <begin position="580"/>
        <end position="598"/>
    </location>
</feature>
<feature type="domain" description="Calcineurin-like phosphoesterase" evidence="2">
    <location>
        <begin position="74"/>
        <end position="281"/>
    </location>
</feature>
<sequence>MKILKKMKKFNPRLFHHFLRDFFFVTLFSIVFVVVWPLTLLEFPEKYGQDDLRLPKGYESDKYVLDDTTDRLLTFVQLSDTHLGQKEQNKFNLEEYFSKELEYIKPKFHVLTGDITHGGKRVQHESDWILYKEILEKYNVSKDLWFDVQGNHDLYGVLNQEDDDNYFFQYTINRDKLIDRPWAYKFSYNTTFGTYDFVAFNFVHNPNPTSPFGSMGADSVDLLEQFEKIVDSWYVNHTFIISHYPIRTNIYSHKTLQTQKSMRDILQQERVIAFLSGHIHTSENYLQKLDSKTSILQASARSVKWREYRLVSIDNDIVNFIETYLGDWPKVLPTNPKNALFISKHEPLKRIRKSTHIRVLIYEHPSNSSIRSVQVKIDGKAIGNMTRPRSDSTYPLWVMPWNAHDYESEDLHDIKYIIKFADGSKQKEKQHKFSVVGQQQYLKLNFNRDYRFRTHWDRSPRTMFWIGFVLLFSRLFLFSKILLSFCFSKTFVSNFQNDLFQVLDADQYNLFKAIILHFKITFWRHVQLSNRYWCFLCLLAVSSISLPSLIIQVADKRAWLVIWVFGCCVEGSCYQNAKTYLFGFLFIYLVYLPALELIIDLEIANKEQSPNFMTDRYIIFRSLAHFIVFMIINIYLINEYTRNYGPIGGLISLGHGYVSLFLLIISGYLLIKWIKKLTKKPTQTEISL</sequence>
<evidence type="ECO:0000313" key="5">
    <source>
        <dbReference type="Proteomes" id="UP001150062"/>
    </source>
</evidence>
<dbReference type="Gene3D" id="3.60.21.10">
    <property type="match status" value="1"/>
</dbReference>
<reference evidence="4" key="1">
    <citation type="submission" date="2022-08" db="EMBL/GenBank/DDBJ databases">
        <title>Novel sulfate-reducing endosymbionts in the free-living metamonad Anaeramoeba.</title>
        <authorList>
            <person name="Jerlstrom-Hultqvist J."/>
            <person name="Cepicka I."/>
            <person name="Gallot-Lavallee L."/>
            <person name="Salas-Leiva D."/>
            <person name="Curtis B.A."/>
            <person name="Zahonova K."/>
            <person name="Pipaliya S."/>
            <person name="Dacks J."/>
            <person name="Roger A.J."/>
        </authorList>
    </citation>
    <scope>NUCLEOTIDE SEQUENCE</scope>
    <source>
        <strain evidence="4">Schooner1</strain>
    </source>
</reference>
<dbReference type="InterPro" id="IPR004843">
    <property type="entry name" value="Calcineurin-like_PHP"/>
</dbReference>
<dbReference type="Pfam" id="PF00149">
    <property type="entry name" value="Metallophos"/>
    <property type="match status" value="1"/>
</dbReference>
<dbReference type="PANTHER" id="PTHR14795:SF0">
    <property type="entry name" value="TRANSMEMBRANE PROTEIN 62"/>
    <property type="match status" value="1"/>
</dbReference>
<gene>
    <name evidence="4" type="ORF">M0813_03331</name>
</gene>
<evidence type="ECO:0000259" key="3">
    <source>
        <dbReference type="Pfam" id="PF24384"/>
    </source>
</evidence>
<dbReference type="Pfam" id="PF24384">
    <property type="entry name" value="Ig_TMM62"/>
    <property type="match status" value="1"/>
</dbReference>
<name>A0ABQ8Y1N1_9EUKA</name>
<dbReference type="EMBL" id="JAOAOG010000234">
    <property type="protein sequence ID" value="KAJ6238097.1"/>
    <property type="molecule type" value="Genomic_DNA"/>
</dbReference>
<feature type="transmembrane region" description="Helical" evidence="1">
    <location>
        <begin position="463"/>
        <end position="483"/>
    </location>
</feature>
<dbReference type="SUPFAM" id="SSF56300">
    <property type="entry name" value="Metallo-dependent phosphatases"/>
    <property type="match status" value="1"/>
</dbReference>
<organism evidence="4 5">
    <name type="scientific">Anaeramoeba flamelloides</name>
    <dbReference type="NCBI Taxonomy" id="1746091"/>
    <lineage>
        <taxon>Eukaryota</taxon>
        <taxon>Metamonada</taxon>
        <taxon>Anaeramoebidae</taxon>
        <taxon>Anaeramoeba</taxon>
    </lineage>
</organism>
<proteinExistence type="predicted"/>
<dbReference type="PANTHER" id="PTHR14795">
    <property type="entry name" value="HELICASE RELATED"/>
    <property type="match status" value="1"/>
</dbReference>
<keyword evidence="5" id="KW-1185">Reference proteome</keyword>
<keyword evidence="1" id="KW-0472">Membrane</keyword>
<feature type="transmembrane region" description="Helical" evidence="1">
    <location>
        <begin position="21"/>
        <end position="41"/>
    </location>
</feature>
<accession>A0ABQ8Y1N1</accession>
<evidence type="ECO:0000259" key="2">
    <source>
        <dbReference type="Pfam" id="PF00149"/>
    </source>
</evidence>
<feature type="transmembrane region" description="Helical" evidence="1">
    <location>
        <begin position="649"/>
        <end position="671"/>
    </location>
</feature>
<feature type="transmembrane region" description="Helical" evidence="1">
    <location>
        <begin position="532"/>
        <end position="554"/>
    </location>
</feature>
<feature type="domain" description="TMEM62 Ig-like" evidence="3">
    <location>
        <begin position="328"/>
        <end position="438"/>
    </location>
</feature>
<dbReference type="InterPro" id="IPR056229">
    <property type="entry name" value="Ig_TMM62"/>
</dbReference>
<protein>
    <submittedName>
        <fullName evidence="4">Transmembrane protein</fullName>
    </submittedName>
</protein>
<keyword evidence="1" id="KW-1133">Transmembrane helix</keyword>
<comment type="caution">
    <text evidence="4">The sequence shown here is derived from an EMBL/GenBank/DDBJ whole genome shotgun (WGS) entry which is preliminary data.</text>
</comment>
<dbReference type="InterPro" id="IPR029052">
    <property type="entry name" value="Metallo-depent_PP-like"/>
</dbReference>